<evidence type="ECO:0000256" key="4">
    <source>
        <dbReference type="RuleBase" id="RU003322"/>
    </source>
</evidence>
<name>A0AAW2IHG3_9NEOP</name>
<dbReference type="AlphaFoldDB" id="A0AAW2IHG3"/>
<dbReference type="Gene3D" id="3.90.640.10">
    <property type="entry name" value="Actin, Chain A, domain 4"/>
    <property type="match status" value="1"/>
</dbReference>
<evidence type="ECO:0008006" key="6">
    <source>
        <dbReference type="Google" id="ProtNLM"/>
    </source>
</evidence>
<evidence type="ECO:0000256" key="3">
    <source>
        <dbReference type="ARBA" id="ARBA00022840"/>
    </source>
</evidence>
<reference evidence="5" key="1">
    <citation type="journal article" date="2024" name="Gigascience">
        <title>Chromosome-level genome of the poultry shaft louse Menopon gallinae provides insight into the host-switching and adaptive evolution of parasitic lice.</title>
        <authorList>
            <person name="Xu Y."/>
            <person name="Ma L."/>
            <person name="Liu S."/>
            <person name="Liang Y."/>
            <person name="Liu Q."/>
            <person name="He Z."/>
            <person name="Tian L."/>
            <person name="Duan Y."/>
            <person name="Cai W."/>
            <person name="Li H."/>
            <person name="Song F."/>
        </authorList>
    </citation>
    <scope>NUCLEOTIDE SEQUENCE</scope>
    <source>
        <strain evidence="5">Cailab_2023a</strain>
    </source>
</reference>
<keyword evidence="2 4" id="KW-0547">Nucleotide-binding</keyword>
<dbReference type="EMBL" id="JARGDH010000001">
    <property type="protein sequence ID" value="KAL0281213.1"/>
    <property type="molecule type" value="Genomic_DNA"/>
</dbReference>
<evidence type="ECO:0000256" key="2">
    <source>
        <dbReference type="ARBA" id="ARBA00022741"/>
    </source>
</evidence>
<evidence type="ECO:0000256" key="1">
    <source>
        <dbReference type="ARBA" id="ARBA00007381"/>
    </source>
</evidence>
<dbReference type="SUPFAM" id="SSF53067">
    <property type="entry name" value="Actin-like ATPase domain"/>
    <property type="match status" value="2"/>
</dbReference>
<keyword evidence="3 4" id="KW-0067">ATP-binding</keyword>
<protein>
    <recommendedName>
        <fullName evidence="6">Heat shock 70 kDa protein 14</fullName>
    </recommendedName>
</protein>
<dbReference type="InterPro" id="IPR013126">
    <property type="entry name" value="Hsp_70_fam"/>
</dbReference>
<sequence>MDALFGIHIGNTSACLSIWKDEGRVEVVANDAGDRVTPAVVQWTPSTCVVGQAAQVEHFKNEMNTVVRNKQLLNDSISDEELQYLKSHVPYRINKTEKHVKYEILFEGKQHHVLPSEILSNVIKKIYSIAKSAVGGNKELNAVLTVPLHFSYNSTELIKETAKKVGFNVLQVIDEPSSAALGAGLGCSDEDPPYHCLIYRIGGVSLDATVLLVQDGMFTVLSTIHKYDLGGATFTEQIASFLKGEFLRQHRLTELTERGKYKLFAFAENVKQILSIQNLAQCNAESVDGGLDLNCSVSRARFENMLSAFATDVISPMKQVIDESGISRDQIKKVVLCGGTFKIPKLQEMVRDYLTSGEILNSSPGELISLGAATQAGYCMKYQLIPKEPTIHATCLALNLAIKIKAGDSQITPTYVVPEGSTLPLKKHYQVDSIQKSVTASVDLGKDAVLNLGSVELEEPESFVNIDLDINKDGLMSVLLANEDGSKKNCFKYDLDRLCVI</sequence>
<proteinExistence type="inferred from homology"/>
<comment type="similarity">
    <text evidence="1 4">Belongs to the heat shock protein 70 family.</text>
</comment>
<dbReference type="PANTHER" id="PTHR19375">
    <property type="entry name" value="HEAT SHOCK PROTEIN 70KDA"/>
    <property type="match status" value="1"/>
</dbReference>
<evidence type="ECO:0000313" key="5">
    <source>
        <dbReference type="EMBL" id="KAL0281213.1"/>
    </source>
</evidence>
<dbReference type="GO" id="GO:0005524">
    <property type="term" value="F:ATP binding"/>
    <property type="evidence" value="ECO:0007669"/>
    <property type="project" value="UniProtKB-KW"/>
</dbReference>
<dbReference type="GO" id="GO:0140662">
    <property type="term" value="F:ATP-dependent protein folding chaperone"/>
    <property type="evidence" value="ECO:0007669"/>
    <property type="project" value="InterPro"/>
</dbReference>
<organism evidence="5">
    <name type="scientific">Menopon gallinae</name>
    <name type="common">poultry shaft louse</name>
    <dbReference type="NCBI Taxonomy" id="328185"/>
    <lineage>
        <taxon>Eukaryota</taxon>
        <taxon>Metazoa</taxon>
        <taxon>Ecdysozoa</taxon>
        <taxon>Arthropoda</taxon>
        <taxon>Hexapoda</taxon>
        <taxon>Insecta</taxon>
        <taxon>Pterygota</taxon>
        <taxon>Neoptera</taxon>
        <taxon>Paraneoptera</taxon>
        <taxon>Psocodea</taxon>
        <taxon>Troctomorpha</taxon>
        <taxon>Phthiraptera</taxon>
        <taxon>Amblycera</taxon>
        <taxon>Menoponidae</taxon>
        <taxon>Menopon</taxon>
    </lineage>
</organism>
<gene>
    <name evidence="5" type="ORF">PYX00_002268</name>
</gene>
<accession>A0AAW2IHG3</accession>
<dbReference type="Gene3D" id="3.30.30.30">
    <property type="match status" value="1"/>
</dbReference>
<dbReference type="InterPro" id="IPR043129">
    <property type="entry name" value="ATPase_NBD"/>
</dbReference>
<dbReference type="PRINTS" id="PR00301">
    <property type="entry name" value="HEATSHOCK70"/>
</dbReference>
<dbReference type="Pfam" id="PF00012">
    <property type="entry name" value="HSP70"/>
    <property type="match status" value="1"/>
</dbReference>
<comment type="caution">
    <text evidence="5">The sequence shown here is derived from an EMBL/GenBank/DDBJ whole genome shotgun (WGS) entry which is preliminary data.</text>
</comment>
<dbReference type="Gene3D" id="3.30.420.40">
    <property type="match status" value="2"/>
</dbReference>